<evidence type="ECO:0008006" key="4">
    <source>
        <dbReference type="Google" id="ProtNLM"/>
    </source>
</evidence>
<dbReference type="SUPFAM" id="SSF55961">
    <property type="entry name" value="Bet v1-like"/>
    <property type="match status" value="1"/>
</dbReference>
<accession>A0A7S1BXD0</accession>
<dbReference type="EMBL" id="HBFR01036736">
    <property type="protein sequence ID" value="CAD8899540.1"/>
    <property type="molecule type" value="Transcribed_RNA"/>
</dbReference>
<evidence type="ECO:0000256" key="1">
    <source>
        <dbReference type="SAM" id="Phobius"/>
    </source>
</evidence>
<proteinExistence type="predicted"/>
<feature type="transmembrane region" description="Helical" evidence="1">
    <location>
        <begin position="208"/>
        <end position="232"/>
    </location>
</feature>
<keyword evidence="1" id="KW-0812">Transmembrane</keyword>
<dbReference type="CDD" id="cd07812">
    <property type="entry name" value="SRPBCC"/>
    <property type="match status" value="1"/>
</dbReference>
<keyword evidence="1" id="KW-1133">Transmembrane helix</keyword>
<feature type="transmembrane region" description="Helical" evidence="1">
    <location>
        <begin position="244"/>
        <end position="263"/>
    </location>
</feature>
<feature type="transmembrane region" description="Helical" evidence="1">
    <location>
        <begin position="166"/>
        <end position="187"/>
    </location>
</feature>
<evidence type="ECO:0000313" key="3">
    <source>
        <dbReference type="EMBL" id="CAD8899540.1"/>
    </source>
</evidence>
<feature type="chain" id="PRO_5031293486" description="Intimal thickness related receptor IRP domain-containing protein" evidence="2">
    <location>
        <begin position="20"/>
        <end position="341"/>
    </location>
</feature>
<gene>
    <name evidence="3" type="ORF">CHYS00102_LOCUS26756</name>
</gene>
<reference evidence="3" key="1">
    <citation type="submission" date="2021-01" db="EMBL/GenBank/DDBJ databases">
        <authorList>
            <person name="Corre E."/>
            <person name="Pelletier E."/>
            <person name="Niang G."/>
            <person name="Scheremetjew M."/>
            <person name="Finn R."/>
            <person name="Kale V."/>
            <person name="Holt S."/>
            <person name="Cochrane G."/>
            <person name="Meng A."/>
            <person name="Brown T."/>
            <person name="Cohen L."/>
        </authorList>
    </citation>
    <scope>NUCLEOTIDE SEQUENCE</scope>
    <source>
        <strain evidence="3">308</strain>
    </source>
</reference>
<dbReference type="AlphaFoldDB" id="A0A7S1BXD0"/>
<protein>
    <recommendedName>
        <fullName evidence="4">Intimal thickness related receptor IRP domain-containing protein</fullName>
    </recommendedName>
</protein>
<feature type="transmembrane region" description="Helical" evidence="1">
    <location>
        <begin position="275"/>
        <end position="294"/>
    </location>
</feature>
<name>A0A7S1BXD0_9STRA</name>
<feature type="signal peptide" evidence="2">
    <location>
        <begin position="1"/>
        <end position="19"/>
    </location>
</feature>
<sequence length="341" mass="37071">MFYLSILFFLCFCRHTCFAYSSNLAASPIRLTAKSTIDVSPTRLHRFLASPANWPTIVLSSQSVERVVPGTDLSHPFEVGDEVRELFGLPPIFPLSVTWRCVASEPPNPATSDDALGTASRGALEFVASEGVPGIASACVMRFTLRDSGCGGSDVVLHMEYRPESFVSVLAVPALVADNALALKVLLPAALRPVRSRRETFLRLMGTLYFFAGVAHLWDCLWGGSQLLLAAGSPSSFWDLPGDGQWLAVIWCAAGPLSFFLTRMNSTAGRYLGEVGLLVYGFVEVWCAILLHRYASLFAGDISGIPLVDPTNNAIIVQLIVLASWFYVVIRDKSTDESNGK</sequence>
<keyword evidence="2" id="KW-0732">Signal</keyword>
<evidence type="ECO:0000256" key="2">
    <source>
        <dbReference type="SAM" id="SignalP"/>
    </source>
</evidence>
<keyword evidence="1" id="KW-0472">Membrane</keyword>
<feature type="transmembrane region" description="Helical" evidence="1">
    <location>
        <begin position="314"/>
        <end position="330"/>
    </location>
</feature>
<organism evidence="3">
    <name type="scientific">Corethron hystrix</name>
    <dbReference type="NCBI Taxonomy" id="216773"/>
    <lineage>
        <taxon>Eukaryota</taxon>
        <taxon>Sar</taxon>
        <taxon>Stramenopiles</taxon>
        <taxon>Ochrophyta</taxon>
        <taxon>Bacillariophyta</taxon>
        <taxon>Coscinodiscophyceae</taxon>
        <taxon>Corethrophycidae</taxon>
        <taxon>Corethrales</taxon>
        <taxon>Corethraceae</taxon>
        <taxon>Corethron</taxon>
    </lineage>
</organism>